<evidence type="ECO:0000256" key="1">
    <source>
        <dbReference type="SAM" id="Phobius"/>
    </source>
</evidence>
<dbReference type="EMBL" id="JBGFUD010001447">
    <property type="protein sequence ID" value="MFH4976296.1"/>
    <property type="molecule type" value="Genomic_DNA"/>
</dbReference>
<name>A0ABD6E9J5_9BILA</name>
<keyword evidence="3" id="KW-1185">Reference proteome</keyword>
<evidence type="ECO:0000313" key="3">
    <source>
        <dbReference type="Proteomes" id="UP001608902"/>
    </source>
</evidence>
<dbReference type="Proteomes" id="UP001608902">
    <property type="component" value="Unassembled WGS sequence"/>
</dbReference>
<evidence type="ECO:0000313" key="2">
    <source>
        <dbReference type="EMBL" id="MFH4976296.1"/>
    </source>
</evidence>
<accession>A0ABD6E9J5</accession>
<dbReference type="AlphaFoldDB" id="A0ABD6E9J5"/>
<evidence type="ECO:0008006" key="4">
    <source>
        <dbReference type="Google" id="ProtNLM"/>
    </source>
</evidence>
<comment type="caution">
    <text evidence="2">The sequence shown here is derived from an EMBL/GenBank/DDBJ whole genome shotgun (WGS) entry which is preliminary data.</text>
</comment>
<keyword evidence="1" id="KW-0472">Membrane</keyword>
<sequence>MADRLFWAKICIILVVCGLVSANPIISREKRQVYIGGEGNGYDNNNGGVDINNYSSYGGYGGYGGYGYGYGGYYR</sequence>
<proteinExistence type="predicted"/>
<gene>
    <name evidence="2" type="ORF">AB6A40_003005</name>
</gene>
<organism evidence="2 3">
    <name type="scientific">Gnathostoma spinigerum</name>
    <dbReference type="NCBI Taxonomy" id="75299"/>
    <lineage>
        <taxon>Eukaryota</taxon>
        <taxon>Metazoa</taxon>
        <taxon>Ecdysozoa</taxon>
        <taxon>Nematoda</taxon>
        <taxon>Chromadorea</taxon>
        <taxon>Rhabditida</taxon>
        <taxon>Spirurina</taxon>
        <taxon>Gnathostomatomorpha</taxon>
        <taxon>Gnathostomatoidea</taxon>
        <taxon>Gnathostomatidae</taxon>
        <taxon>Gnathostoma</taxon>
    </lineage>
</organism>
<keyword evidence="1" id="KW-0812">Transmembrane</keyword>
<feature type="transmembrane region" description="Helical" evidence="1">
    <location>
        <begin position="6"/>
        <end position="26"/>
    </location>
</feature>
<reference evidence="2 3" key="1">
    <citation type="submission" date="2024-08" db="EMBL/GenBank/DDBJ databases">
        <title>Gnathostoma spinigerum genome.</title>
        <authorList>
            <person name="Gonzalez-Bertolin B."/>
            <person name="Monzon S."/>
            <person name="Zaballos A."/>
            <person name="Jimenez P."/>
            <person name="Dekumyoy P."/>
            <person name="Varona S."/>
            <person name="Cuesta I."/>
            <person name="Sumanam S."/>
            <person name="Adisakwattana P."/>
            <person name="Gasser R.B."/>
            <person name="Hernandez-Gonzalez A."/>
            <person name="Young N.D."/>
            <person name="Perteguer M.J."/>
        </authorList>
    </citation>
    <scope>NUCLEOTIDE SEQUENCE [LARGE SCALE GENOMIC DNA]</scope>
    <source>
        <strain evidence="2">AL3</strain>
        <tissue evidence="2">Liver</tissue>
    </source>
</reference>
<protein>
    <recommendedName>
        <fullName evidence="4">Glycine-rich protein</fullName>
    </recommendedName>
</protein>
<keyword evidence="1" id="KW-1133">Transmembrane helix</keyword>